<organism evidence="1 2">
    <name type="scientific">Dactylosporangium sucinum</name>
    <dbReference type="NCBI Taxonomy" id="1424081"/>
    <lineage>
        <taxon>Bacteria</taxon>
        <taxon>Bacillati</taxon>
        <taxon>Actinomycetota</taxon>
        <taxon>Actinomycetes</taxon>
        <taxon>Micromonosporales</taxon>
        <taxon>Micromonosporaceae</taxon>
        <taxon>Dactylosporangium</taxon>
    </lineage>
</organism>
<evidence type="ECO:0000313" key="1">
    <source>
        <dbReference type="EMBL" id="GGM30787.1"/>
    </source>
</evidence>
<dbReference type="AlphaFoldDB" id="A0A917TPF0"/>
<name>A0A917TPF0_9ACTN</name>
<proteinExistence type="predicted"/>
<evidence type="ECO:0000313" key="2">
    <source>
        <dbReference type="Proteomes" id="UP000642070"/>
    </source>
</evidence>
<keyword evidence="2" id="KW-1185">Reference proteome</keyword>
<reference evidence="1" key="2">
    <citation type="submission" date="2020-09" db="EMBL/GenBank/DDBJ databases">
        <authorList>
            <person name="Sun Q."/>
            <person name="Ohkuma M."/>
        </authorList>
    </citation>
    <scope>NUCLEOTIDE SEQUENCE</scope>
    <source>
        <strain evidence="1">JCM 19831</strain>
    </source>
</reference>
<sequence>MDPLSGVERVGWQRLHHAYGTAQDVPGRLRSLLSADAGERLDARQALAHTVYHQGTRWEASQAVVPWLVALVDDAGTPERGSVLGLLDAVAIGDRRDDQLPFDAAVAFAGEATGEEARWFAGLEEWSDEDIEAANRAAVRWEADCYRRAAEHLGAVVRWVADPDDAVAARAAALLAWFPPTPAATRALVDVPAARTDVRRSADLALAHSTDADPAVDERLRELLPGFTAAVALAYRRGDALPDDALAVLVEGVDAALPAAVPGWERAPRGFVMLALRRLGLG</sequence>
<dbReference type="Proteomes" id="UP000642070">
    <property type="component" value="Unassembled WGS sequence"/>
</dbReference>
<protein>
    <submittedName>
        <fullName evidence="1">Uncharacterized protein</fullName>
    </submittedName>
</protein>
<dbReference type="EMBL" id="BMPI01000015">
    <property type="protein sequence ID" value="GGM30787.1"/>
    <property type="molecule type" value="Genomic_DNA"/>
</dbReference>
<comment type="caution">
    <text evidence="1">The sequence shown here is derived from an EMBL/GenBank/DDBJ whole genome shotgun (WGS) entry which is preliminary data.</text>
</comment>
<accession>A0A917TPF0</accession>
<dbReference type="RefSeq" id="WP_190250915.1">
    <property type="nucleotide sequence ID" value="NZ_BMPI01000015.1"/>
</dbReference>
<reference evidence="1" key="1">
    <citation type="journal article" date="2014" name="Int. J. Syst. Evol. Microbiol.">
        <title>Complete genome sequence of Corynebacterium casei LMG S-19264T (=DSM 44701T), isolated from a smear-ripened cheese.</title>
        <authorList>
            <consortium name="US DOE Joint Genome Institute (JGI-PGF)"/>
            <person name="Walter F."/>
            <person name="Albersmeier A."/>
            <person name="Kalinowski J."/>
            <person name="Ruckert C."/>
        </authorList>
    </citation>
    <scope>NUCLEOTIDE SEQUENCE</scope>
    <source>
        <strain evidence="1">JCM 19831</strain>
    </source>
</reference>
<gene>
    <name evidence="1" type="ORF">GCM10007977_035080</name>
</gene>